<evidence type="ECO:0000256" key="11">
    <source>
        <dbReference type="ARBA" id="ARBA00022801"/>
    </source>
</evidence>
<evidence type="ECO:0000256" key="8">
    <source>
        <dbReference type="ARBA" id="ARBA00022737"/>
    </source>
</evidence>
<keyword evidence="8" id="KW-0677">Repeat</keyword>
<dbReference type="SMART" id="SM01217">
    <property type="entry name" value="Fn3_like"/>
    <property type="match status" value="1"/>
</dbReference>
<dbReference type="GO" id="GO:0009251">
    <property type="term" value="P:glucan catabolic process"/>
    <property type="evidence" value="ECO:0007669"/>
    <property type="project" value="TreeGrafter"/>
</dbReference>
<dbReference type="PANTHER" id="PTHR30620:SF16">
    <property type="entry name" value="LYSOSOMAL BETA GLUCOSIDASE"/>
    <property type="match status" value="1"/>
</dbReference>
<dbReference type="PROSITE" id="PS00107">
    <property type="entry name" value="PROTEIN_KINASE_ATP"/>
    <property type="match status" value="1"/>
</dbReference>
<keyword evidence="6" id="KW-0479">Metal-binding</keyword>
<dbReference type="FunFam" id="2.60.40.10:FF:000495">
    <property type="entry name" value="Periplasmic beta-glucosidase"/>
    <property type="match status" value="1"/>
</dbReference>
<dbReference type="PANTHER" id="PTHR30620">
    <property type="entry name" value="PERIPLASMIC BETA-GLUCOSIDASE-RELATED"/>
    <property type="match status" value="1"/>
</dbReference>
<dbReference type="Gene3D" id="2.60.40.10">
    <property type="entry name" value="Immunoglobulins"/>
    <property type="match status" value="1"/>
</dbReference>
<evidence type="ECO:0000256" key="5">
    <source>
        <dbReference type="ARBA" id="ARBA00022679"/>
    </source>
</evidence>
<dbReference type="PROSITE" id="PS00018">
    <property type="entry name" value="EF_HAND_1"/>
    <property type="match status" value="3"/>
</dbReference>
<dbReference type="PROSITE" id="PS50011">
    <property type="entry name" value="PROTEIN_KINASE_DOM"/>
    <property type="match status" value="1"/>
</dbReference>
<dbReference type="InterPro" id="IPR018247">
    <property type="entry name" value="EF_Hand_1_Ca_BS"/>
</dbReference>
<dbReference type="SUPFAM" id="SSF56112">
    <property type="entry name" value="Protein kinase-like (PK-like)"/>
    <property type="match status" value="1"/>
</dbReference>
<dbReference type="PROSITE" id="PS00775">
    <property type="entry name" value="GLYCOSYL_HYDROL_F3"/>
    <property type="match status" value="1"/>
</dbReference>
<feature type="domain" description="Protein kinase" evidence="20">
    <location>
        <begin position="1188"/>
        <end position="1454"/>
    </location>
</feature>
<dbReference type="Gene3D" id="1.10.510.10">
    <property type="entry name" value="Transferase(Phosphotransferase) domain 1"/>
    <property type="match status" value="1"/>
</dbReference>
<keyword evidence="10" id="KW-0418">Kinase</keyword>
<comment type="catalytic activity">
    <reaction evidence="17">
        <text>L-seryl-[protein] + ATP = O-phospho-L-seryl-[protein] + ADP + H(+)</text>
        <dbReference type="Rhea" id="RHEA:17989"/>
        <dbReference type="Rhea" id="RHEA-COMP:9863"/>
        <dbReference type="Rhea" id="RHEA-COMP:11604"/>
        <dbReference type="ChEBI" id="CHEBI:15378"/>
        <dbReference type="ChEBI" id="CHEBI:29999"/>
        <dbReference type="ChEBI" id="CHEBI:30616"/>
        <dbReference type="ChEBI" id="CHEBI:83421"/>
        <dbReference type="ChEBI" id="CHEBI:456216"/>
        <dbReference type="EC" id="2.7.11.1"/>
    </reaction>
</comment>
<keyword evidence="4" id="KW-0723">Serine/threonine-protein kinase</keyword>
<keyword evidence="9 18" id="KW-0547">Nucleotide-binding</keyword>
<feature type="domain" description="EF-hand" evidence="21">
    <location>
        <begin position="1534"/>
        <end position="1561"/>
    </location>
</feature>
<dbReference type="Pfam" id="PF00933">
    <property type="entry name" value="Glyco_hydro_3"/>
    <property type="match status" value="1"/>
</dbReference>
<dbReference type="Pfam" id="PF14310">
    <property type="entry name" value="Fn3-like"/>
    <property type="match status" value="1"/>
</dbReference>
<dbReference type="PROSITE" id="PS50222">
    <property type="entry name" value="EF_HAND_2"/>
    <property type="match status" value="3"/>
</dbReference>
<sequence>MLARDDPHIEKLISQMTLEEKAGQLTILADTVRPCNPDINPEVNHRQAHEMVEQIRKSRVGSLFNGVGIKEGREAQRLAVEETRLGIPLIFGSDVIHGMWTVFPIPLGEAASFDPDLAFQTARATALETTASGIHWTFAPMVDVARDQRWGRVAEGSGEDVFLGKQLGVARVRGFQGNDLRAEDSLLATPKHFAAYGGVSGGMDYNFVEISEATLRDVHLPAFKACIDAGALTLMSAFNDIAGVPASGNRWLCTQVLRNEWGFKGFIVSDYTADEELICHGFAADGRDAARLAFKAGVDMSMQSGLYVQHMQDLVAKGDVSMEEVDEGVRRILKIKKAIGLFENPYKCLDPKLDEKMEKLRAAHEPLAREAGRKSIVLLKNDSKVLPLKKSGQKIALIGPFATDTQNLQGCWTVYGDKKRAVPLDVGIRKALSKADDLEIVQGCDFETALDGGVEKAVTAAKKAEVVVLAVGEPENFSGESQSRTQIIIPPAQQALAEAVSATGTPVVVLLRTGRALALYGAVRDAQAILVTWFLGTQTGPAIADVLFGDYNPAGHLPVSFPADSGQQPLFYNAPRTGRPQGDGPRTFKASWREVASKALYPFGYGLSYTEFSFTKPNLSTNKLGWDQALQVTAQVSNTGALAGEKVAQLYVHDCVASRVRPVRELKGFQKVLLKAGETKTLTFQISRHDLAFHGADGKLVAEPGEFHVWISGCSASGEHAKFDLLGHVCKLALLSGAEGRPRTLEGKKTQSYLGRVAGATTAVLTEASGLLLEVLLVCKPREFDRCRKYRKAPRGAGLDLGMGDLDVASPLSRDFRRKMADARLQFGMVATLIAIRLQLGPSLDFSRLNPIEEKDLVRKACLKRGVRPDSIVSKVTFDVEKARKANKASGVRGTVRCGCVWRGQRKDEMPYRNDSMPIFVSKGRGSIGNALSPFNVKVPGKMMSWATEDGKQGGKPLPIDRPLELVWQAAKVSEGEDWPSYFARRAKIYQKGKPQRCYLARDAKIAGSCFGLPETVPYVPSRAFYCTAYERALSGLEEFQLLEDLVAEGFNLMLLGPDGFPMSEERSAIAKAYKDGSRPFGHERVLVAMLRQELYDRFDGDLSKLPALLQLLEDRWEFPARVFPLLWTHIRRASGRAEDHSKPLSKDDWAAAFDNWLQALRTRCGYSKVSRQCLVHTRHGDDWSKVYLKGAKLGEGSYGEVFLALHASLGVARVVKSVPKSQLSVAGEQVEVEVNMLKSLDHPHIVRVFEAFESEESLHIVMDYAEGGDLASVIRETVDTETLLPQPWVREAAVQMASALDYMHSRGVIHCDLKPGNTMLLTPFSMEDAMNGSRPHVLLVDFGLAEIFDEQVALGGPATVKGSPAYLSPEGFDGKLTQKSDTWALGVMLYEMLVGARPFRGTNNIFVLYCQVANNEPAFDKVPEVPRSLVVALMAKDPQARISARQCFDHDWLRSALSELDDQLQMPEGLGRPTSYFYRAVTFCMAAALGMKDLSRDTQLFENFDTDKSGQLDTEELKAGLARLGLRQDPSGLMAAMDLDQDGQISYTEFLAATLCLDEERGERLMRYAFGTFDLDGDGYISMPELRQLLSGEGVLVADVLPDGQTVDEVMEEVSSGEGEISFSRFRTYLTRSYRSAERPTSAVIRGLVRNRTKELDVEQGGSRARRQKDRVARALCQEILAIYVTKKMRWSQRPVCSWTA</sequence>
<dbReference type="Gene3D" id="3.20.20.300">
    <property type="entry name" value="Glycoside hydrolase, family 3, N-terminal domain"/>
    <property type="match status" value="1"/>
</dbReference>
<comment type="caution">
    <text evidence="22">The sequence shown here is derived from an EMBL/GenBank/DDBJ whole genome shotgun (WGS) entry which is preliminary data.</text>
</comment>
<dbReference type="InterPro" id="IPR001764">
    <property type="entry name" value="Glyco_hydro_3_N"/>
</dbReference>
<accession>A0A812XX10</accession>
<dbReference type="SUPFAM" id="SSF51445">
    <property type="entry name" value="(Trans)glycosidases"/>
    <property type="match status" value="1"/>
</dbReference>
<dbReference type="InterPro" id="IPR000719">
    <property type="entry name" value="Prot_kinase_dom"/>
</dbReference>
<evidence type="ECO:0000256" key="4">
    <source>
        <dbReference type="ARBA" id="ARBA00022527"/>
    </source>
</evidence>
<dbReference type="SUPFAM" id="SSF47473">
    <property type="entry name" value="EF-hand"/>
    <property type="match status" value="1"/>
</dbReference>
<dbReference type="NCBIfam" id="NF011678">
    <property type="entry name" value="PRK15098.1"/>
    <property type="match status" value="1"/>
</dbReference>
<keyword evidence="7" id="KW-0732">Signal</keyword>
<comment type="similarity">
    <text evidence="15">Belongs to the protein kinase superfamily. Ser/Thr protein kinase family. CDPK subfamily.</text>
</comment>
<evidence type="ECO:0000256" key="13">
    <source>
        <dbReference type="ARBA" id="ARBA00022840"/>
    </source>
</evidence>
<dbReference type="Pfam" id="PF13499">
    <property type="entry name" value="EF-hand_7"/>
    <property type="match status" value="1"/>
</dbReference>
<evidence type="ECO:0000256" key="17">
    <source>
        <dbReference type="ARBA" id="ARBA00048679"/>
    </source>
</evidence>
<proteinExistence type="inferred from homology"/>
<dbReference type="Proteomes" id="UP000601435">
    <property type="component" value="Unassembled WGS sequence"/>
</dbReference>
<feature type="domain" description="EF-hand" evidence="21">
    <location>
        <begin position="1493"/>
        <end position="1528"/>
    </location>
</feature>
<keyword evidence="12" id="KW-0106">Calcium</keyword>
<dbReference type="SUPFAM" id="SSF52279">
    <property type="entry name" value="Beta-D-glucan exohydrolase, C-terminal domain"/>
    <property type="match status" value="1"/>
</dbReference>
<evidence type="ECO:0000256" key="14">
    <source>
        <dbReference type="ARBA" id="ARBA00023295"/>
    </source>
</evidence>
<evidence type="ECO:0000256" key="12">
    <source>
        <dbReference type="ARBA" id="ARBA00022837"/>
    </source>
</evidence>
<dbReference type="Pfam" id="PF00069">
    <property type="entry name" value="Pkinase"/>
    <property type="match status" value="1"/>
</dbReference>
<evidence type="ECO:0000256" key="3">
    <source>
        <dbReference type="ARBA" id="ARBA00005336"/>
    </source>
</evidence>
<reference evidence="22" key="1">
    <citation type="submission" date="2021-02" db="EMBL/GenBank/DDBJ databases">
        <authorList>
            <person name="Dougan E. K."/>
            <person name="Rhodes N."/>
            <person name="Thang M."/>
            <person name="Chan C."/>
        </authorList>
    </citation>
    <scope>NUCLEOTIDE SEQUENCE</scope>
</reference>
<dbReference type="PROSITE" id="PS00108">
    <property type="entry name" value="PROTEIN_KINASE_ST"/>
    <property type="match status" value="1"/>
</dbReference>
<dbReference type="InterPro" id="IPR051915">
    <property type="entry name" value="Cellulose_Degrad_GH3"/>
</dbReference>
<evidence type="ECO:0000256" key="9">
    <source>
        <dbReference type="ARBA" id="ARBA00022741"/>
    </source>
</evidence>
<keyword evidence="11 19" id="KW-0378">Hydrolase</keyword>
<feature type="binding site" evidence="18">
    <location>
        <position position="1217"/>
    </location>
    <ligand>
        <name>ATP</name>
        <dbReference type="ChEBI" id="CHEBI:30616"/>
    </ligand>
</feature>
<dbReference type="SMART" id="SM00220">
    <property type="entry name" value="S_TKc"/>
    <property type="match status" value="1"/>
</dbReference>
<evidence type="ECO:0000256" key="10">
    <source>
        <dbReference type="ARBA" id="ARBA00022777"/>
    </source>
</evidence>
<evidence type="ECO:0000259" key="20">
    <source>
        <dbReference type="PROSITE" id="PS50011"/>
    </source>
</evidence>
<dbReference type="EMBL" id="CAJNJA010038753">
    <property type="protein sequence ID" value="CAE7750315.1"/>
    <property type="molecule type" value="Genomic_DNA"/>
</dbReference>
<dbReference type="InterPro" id="IPR008271">
    <property type="entry name" value="Ser/Thr_kinase_AS"/>
</dbReference>
<dbReference type="OrthoDB" id="2123594at2759"/>
<dbReference type="InterPro" id="IPR013783">
    <property type="entry name" value="Ig-like_fold"/>
</dbReference>
<organism evidence="22 23">
    <name type="scientific">Symbiodinium necroappetens</name>
    <dbReference type="NCBI Taxonomy" id="1628268"/>
    <lineage>
        <taxon>Eukaryota</taxon>
        <taxon>Sar</taxon>
        <taxon>Alveolata</taxon>
        <taxon>Dinophyceae</taxon>
        <taxon>Suessiales</taxon>
        <taxon>Symbiodiniaceae</taxon>
        <taxon>Symbiodinium</taxon>
    </lineage>
</organism>
<comment type="catalytic activity">
    <reaction evidence="1">
        <text>Hydrolysis of terminal, non-reducing beta-D-glucosyl residues with release of beta-D-glucose.</text>
        <dbReference type="EC" id="3.2.1.21"/>
    </reaction>
</comment>
<dbReference type="GO" id="GO:0008422">
    <property type="term" value="F:beta-glucosidase activity"/>
    <property type="evidence" value="ECO:0007669"/>
    <property type="project" value="UniProtKB-EC"/>
</dbReference>
<dbReference type="InterPro" id="IPR011009">
    <property type="entry name" value="Kinase-like_dom_sf"/>
</dbReference>
<evidence type="ECO:0000259" key="21">
    <source>
        <dbReference type="PROSITE" id="PS50222"/>
    </source>
</evidence>
<evidence type="ECO:0000313" key="22">
    <source>
        <dbReference type="EMBL" id="CAE7750315.1"/>
    </source>
</evidence>
<keyword evidence="13 18" id="KW-0067">ATP-binding</keyword>
<dbReference type="PRINTS" id="PR00133">
    <property type="entry name" value="GLHYDRLASE3"/>
</dbReference>
<evidence type="ECO:0000256" key="18">
    <source>
        <dbReference type="PROSITE-ProRule" id="PRU10141"/>
    </source>
</evidence>
<comment type="catalytic activity">
    <reaction evidence="16">
        <text>L-threonyl-[protein] + ATP = O-phospho-L-threonyl-[protein] + ADP + H(+)</text>
        <dbReference type="Rhea" id="RHEA:46608"/>
        <dbReference type="Rhea" id="RHEA-COMP:11060"/>
        <dbReference type="Rhea" id="RHEA-COMP:11605"/>
        <dbReference type="ChEBI" id="CHEBI:15378"/>
        <dbReference type="ChEBI" id="CHEBI:30013"/>
        <dbReference type="ChEBI" id="CHEBI:30616"/>
        <dbReference type="ChEBI" id="CHEBI:61977"/>
        <dbReference type="ChEBI" id="CHEBI:456216"/>
        <dbReference type="EC" id="2.7.11.1"/>
    </reaction>
</comment>
<dbReference type="Gene3D" id="3.40.50.1700">
    <property type="entry name" value="Glycoside hydrolase family 3 C-terminal domain"/>
    <property type="match status" value="1"/>
</dbReference>
<dbReference type="InterPro" id="IPR036881">
    <property type="entry name" value="Glyco_hydro_3_C_sf"/>
</dbReference>
<name>A0A812XX10_9DINO</name>
<evidence type="ECO:0000313" key="23">
    <source>
        <dbReference type="Proteomes" id="UP000601435"/>
    </source>
</evidence>
<dbReference type="FunFam" id="3.30.200.20:FF:000315">
    <property type="entry name" value="Calcium-dependent protein kinase 3"/>
    <property type="match status" value="1"/>
</dbReference>
<dbReference type="Pfam" id="PF01915">
    <property type="entry name" value="Glyco_hydro_3_C"/>
    <property type="match status" value="1"/>
</dbReference>
<dbReference type="FunFam" id="3.20.20.300:FF:000005">
    <property type="entry name" value="Periplasmic beta-glucosidase"/>
    <property type="match status" value="1"/>
</dbReference>
<protein>
    <submittedName>
        <fullName evidence="22">BglX protein</fullName>
    </submittedName>
</protein>
<evidence type="ECO:0000256" key="6">
    <source>
        <dbReference type="ARBA" id="ARBA00022723"/>
    </source>
</evidence>
<dbReference type="Gene3D" id="1.10.238.10">
    <property type="entry name" value="EF-hand"/>
    <property type="match status" value="2"/>
</dbReference>
<keyword evidence="14 19" id="KW-0326">Glycosidase</keyword>
<dbReference type="InterPro" id="IPR036962">
    <property type="entry name" value="Glyco_hydro_3_N_sf"/>
</dbReference>
<keyword evidence="23" id="KW-1185">Reference proteome</keyword>
<evidence type="ECO:0000256" key="2">
    <source>
        <dbReference type="ARBA" id="ARBA00001946"/>
    </source>
</evidence>
<comment type="cofactor">
    <cofactor evidence="2">
        <name>Mg(2+)</name>
        <dbReference type="ChEBI" id="CHEBI:18420"/>
    </cofactor>
</comment>
<evidence type="ECO:0000256" key="19">
    <source>
        <dbReference type="RuleBase" id="RU361161"/>
    </source>
</evidence>
<evidence type="ECO:0000256" key="7">
    <source>
        <dbReference type="ARBA" id="ARBA00022729"/>
    </source>
</evidence>
<dbReference type="GO" id="GO:0004674">
    <property type="term" value="F:protein serine/threonine kinase activity"/>
    <property type="evidence" value="ECO:0007669"/>
    <property type="project" value="UniProtKB-KW"/>
</dbReference>
<dbReference type="GO" id="GO:0005509">
    <property type="term" value="F:calcium ion binding"/>
    <property type="evidence" value="ECO:0007669"/>
    <property type="project" value="InterPro"/>
</dbReference>
<feature type="domain" description="EF-hand" evidence="21">
    <location>
        <begin position="1562"/>
        <end position="1597"/>
    </location>
</feature>
<dbReference type="GO" id="GO:0005524">
    <property type="term" value="F:ATP binding"/>
    <property type="evidence" value="ECO:0007669"/>
    <property type="project" value="UniProtKB-UniRule"/>
</dbReference>
<dbReference type="InterPro" id="IPR002048">
    <property type="entry name" value="EF_hand_dom"/>
</dbReference>
<dbReference type="InterPro" id="IPR002772">
    <property type="entry name" value="Glyco_hydro_3_C"/>
</dbReference>
<evidence type="ECO:0000256" key="15">
    <source>
        <dbReference type="ARBA" id="ARBA00024334"/>
    </source>
</evidence>
<dbReference type="SMART" id="SM00054">
    <property type="entry name" value="EFh"/>
    <property type="match status" value="3"/>
</dbReference>
<evidence type="ECO:0000256" key="16">
    <source>
        <dbReference type="ARBA" id="ARBA00047899"/>
    </source>
</evidence>
<dbReference type="InterPro" id="IPR017853">
    <property type="entry name" value="GH"/>
</dbReference>
<keyword evidence="5" id="KW-0808">Transferase</keyword>
<dbReference type="InterPro" id="IPR026891">
    <property type="entry name" value="Fn3-like"/>
</dbReference>
<dbReference type="InterPro" id="IPR019800">
    <property type="entry name" value="Glyco_hydro_3_AS"/>
</dbReference>
<gene>
    <name evidence="22" type="primary">bglX</name>
    <name evidence="22" type="ORF">SNEC2469_LOCUS21752</name>
</gene>
<dbReference type="Pfam" id="PF13405">
    <property type="entry name" value="EF-hand_6"/>
    <property type="match status" value="1"/>
</dbReference>
<comment type="similarity">
    <text evidence="3 19">Belongs to the glycosyl hydrolase 3 family.</text>
</comment>
<dbReference type="InterPro" id="IPR011992">
    <property type="entry name" value="EF-hand-dom_pair"/>
</dbReference>
<evidence type="ECO:0000256" key="1">
    <source>
        <dbReference type="ARBA" id="ARBA00000448"/>
    </source>
</evidence>
<dbReference type="InterPro" id="IPR017441">
    <property type="entry name" value="Protein_kinase_ATP_BS"/>
</dbReference>